<keyword evidence="3" id="KW-1185">Reference proteome</keyword>
<dbReference type="AlphaFoldDB" id="A0AA95JBE9"/>
<evidence type="ECO:0000256" key="1">
    <source>
        <dbReference type="SAM" id="Phobius"/>
    </source>
</evidence>
<dbReference type="Proteomes" id="UP001178662">
    <property type="component" value="Chromosome"/>
</dbReference>
<evidence type="ECO:0000313" key="3">
    <source>
        <dbReference type="Proteomes" id="UP001178662"/>
    </source>
</evidence>
<feature type="transmembrane region" description="Helical" evidence="1">
    <location>
        <begin position="160"/>
        <end position="177"/>
    </location>
</feature>
<feature type="transmembrane region" description="Helical" evidence="1">
    <location>
        <begin position="80"/>
        <end position="98"/>
    </location>
</feature>
<gene>
    <name evidence="2" type="ORF">P0Y55_15800</name>
</gene>
<sequence>MFNLLSNTQLASALLLLLLSWSVGRKASRLIQGGSFERLHRKTRKLLVWTILLTIPSIAIIIVTLLMTYWLEVKLWDDRILMHILLVGVPLLGVWLLATPRLWKLLRISASTNGAPLPVNIRSDVSHPFIVVPFQAFSLGAVTLFYFAFVTPVPITEMKITIPLLIYICTIIISWKLQHKRWQHINDQQAGLSMENSADVTSA</sequence>
<feature type="transmembrane region" description="Helical" evidence="1">
    <location>
        <begin position="6"/>
        <end position="25"/>
    </location>
</feature>
<keyword evidence="1" id="KW-1133">Transmembrane helix</keyword>
<keyword evidence="1" id="KW-0812">Transmembrane</keyword>
<accession>A0AA95JBE9</accession>
<feature type="transmembrane region" description="Helical" evidence="1">
    <location>
        <begin position="129"/>
        <end position="148"/>
    </location>
</feature>
<protein>
    <submittedName>
        <fullName evidence="2">Uncharacterized protein</fullName>
    </submittedName>
</protein>
<reference evidence="2" key="1">
    <citation type="submission" date="2023-03" db="EMBL/GenBank/DDBJ databases">
        <title>Andean soil-derived lignocellulolytic bacterial consortium as a source of novel taxa and putative plastic-active enzymes.</title>
        <authorList>
            <person name="Diaz-Garcia L."/>
            <person name="Chuvochina M."/>
            <person name="Feuerriegel G."/>
            <person name="Bunk B."/>
            <person name="Sproer C."/>
            <person name="Streit W.R."/>
            <person name="Rodriguez L.M."/>
            <person name="Overmann J."/>
            <person name="Jimenez D.J."/>
        </authorList>
    </citation>
    <scope>NUCLEOTIDE SEQUENCE</scope>
    <source>
        <strain evidence="2">MAG 2441</strain>
    </source>
</reference>
<feature type="transmembrane region" description="Helical" evidence="1">
    <location>
        <begin position="46"/>
        <end position="68"/>
    </location>
</feature>
<dbReference type="EMBL" id="CP119317">
    <property type="protein sequence ID" value="WEK54006.1"/>
    <property type="molecule type" value="Genomic_DNA"/>
</dbReference>
<proteinExistence type="predicted"/>
<keyword evidence="1" id="KW-0472">Membrane</keyword>
<name>A0AA95JBE9_9BACL</name>
<organism evidence="2 3">
    <name type="scientific">Candidatus Cohnella colombiensis</name>
    <dbReference type="NCBI Taxonomy" id="3121368"/>
    <lineage>
        <taxon>Bacteria</taxon>
        <taxon>Bacillati</taxon>
        <taxon>Bacillota</taxon>
        <taxon>Bacilli</taxon>
        <taxon>Bacillales</taxon>
        <taxon>Paenibacillaceae</taxon>
        <taxon>Cohnella</taxon>
    </lineage>
</organism>
<evidence type="ECO:0000313" key="2">
    <source>
        <dbReference type="EMBL" id="WEK54006.1"/>
    </source>
</evidence>